<evidence type="ECO:0000313" key="2">
    <source>
        <dbReference type="EMBL" id="GAV01996.1"/>
    </source>
</evidence>
<feature type="region of interest" description="Disordered" evidence="1">
    <location>
        <begin position="33"/>
        <end position="53"/>
    </location>
</feature>
<name>A0A1D1VME1_RAMVA</name>
<reference evidence="2 3" key="1">
    <citation type="journal article" date="2016" name="Nat. Commun.">
        <title>Extremotolerant tardigrade genome and improved radiotolerance of human cultured cells by tardigrade-unique protein.</title>
        <authorList>
            <person name="Hashimoto T."/>
            <person name="Horikawa D.D."/>
            <person name="Saito Y."/>
            <person name="Kuwahara H."/>
            <person name="Kozuka-Hata H."/>
            <person name="Shin-I T."/>
            <person name="Minakuchi Y."/>
            <person name="Ohishi K."/>
            <person name="Motoyama A."/>
            <person name="Aizu T."/>
            <person name="Enomoto A."/>
            <person name="Kondo K."/>
            <person name="Tanaka S."/>
            <person name="Hara Y."/>
            <person name="Koshikawa S."/>
            <person name="Sagara H."/>
            <person name="Miura T."/>
            <person name="Yokobori S."/>
            <person name="Miyagawa K."/>
            <person name="Suzuki Y."/>
            <person name="Kubo T."/>
            <person name="Oyama M."/>
            <person name="Kohara Y."/>
            <person name="Fujiyama A."/>
            <person name="Arakawa K."/>
            <person name="Katayama T."/>
            <person name="Toyoda A."/>
            <person name="Kunieda T."/>
        </authorList>
    </citation>
    <scope>NUCLEOTIDE SEQUENCE [LARGE SCALE GENOMIC DNA]</scope>
    <source>
        <strain evidence="2 3">YOKOZUNA-1</strain>
    </source>
</reference>
<protein>
    <submittedName>
        <fullName evidence="2">Uncharacterized protein</fullName>
    </submittedName>
</protein>
<evidence type="ECO:0000313" key="3">
    <source>
        <dbReference type="Proteomes" id="UP000186922"/>
    </source>
</evidence>
<dbReference type="AlphaFoldDB" id="A0A1D1VME1"/>
<dbReference type="EMBL" id="BDGG01000007">
    <property type="protein sequence ID" value="GAV01996.1"/>
    <property type="molecule type" value="Genomic_DNA"/>
</dbReference>
<gene>
    <name evidence="2" type="primary">RvY_12615-1</name>
    <name evidence="2" type="synonym">RvY_12615.1</name>
    <name evidence="2" type="ORF">RvY_12615</name>
</gene>
<dbReference type="Proteomes" id="UP000186922">
    <property type="component" value="Unassembled WGS sequence"/>
</dbReference>
<keyword evidence="3" id="KW-1185">Reference proteome</keyword>
<proteinExistence type="predicted"/>
<evidence type="ECO:0000256" key="1">
    <source>
        <dbReference type="SAM" id="MobiDB-lite"/>
    </source>
</evidence>
<sequence length="53" mass="6170">MMVPWKHGKELAWDVTIVDTMVKSYVWKEEKVGNPAEDREGRKVQKCHNIGSQ</sequence>
<organism evidence="2 3">
    <name type="scientific">Ramazzottius varieornatus</name>
    <name type="common">Water bear</name>
    <name type="synonym">Tardigrade</name>
    <dbReference type="NCBI Taxonomy" id="947166"/>
    <lineage>
        <taxon>Eukaryota</taxon>
        <taxon>Metazoa</taxon>
        <taxon>Ecdysozoa</taxon>
        <taxon>Tardigrada</taxon>
        <taxon>Eutardigrada</taxon>
        <taxon>Parachela</taxon>
        <taxon>Hypsibioidea</taxon>
        <taxon>Ramazzottiidae</taxon>
        <taxon>Ramazzottius</taxon>
    </lineage>
</organism>
<accession>A0A1D1VME1</accession>
<feature type="compositionally biased region" description="Basic and acidic residues" evidence="1">
    <location>
        <begin position="33"/>
        <end position="43"/>
    </location>
</feature>
<comment type="caution">
    <text evidence="2">The sequence shown here is derived from an EMBL/GenBank/DDBJ whole genome shotgun (WGS) entry which is preliminary data.</text>
</comment>